<evidence type="ECO:0000259" key="1">
    <source>
        <dbReference type="Pfam" id="PF07705"/>
    </source>
</evidence>
<reference evidence="2 3" key="1">
    <citation type="submission" date="2019-08" db="EMBL/GenBank/DDBJ databases">
        <title>Deep-cultivation of Planctomycetes and their phenomic and genomic characterization uncovers novel biology.</title>
        <authorList>
            <person name="Wiegand S."/>
            <person name="Jogler M."/>
            <person name="Boedeker C."/>
            <person name="Pinto D."/>
            <person name="Vollmers J."/>
            <person name="Rivas-Marin E."/>
            <person name="Kohn T."/>
            <person name="Peeters S.H."/>
            <person name="Heuer A."/>
            <person name="Rast P."/>
            <person name="Oberbeckmann S."/>
            <person name="Bunk B."/>
            <person name="Jeske O."/>
            <person name="Meyerdierks A."/>
            <person name="Storesund J.E."/>
            <person name="Kallscheuer N."/>
            <person name="Luecker S."/>
            <person name="Lage O.M."/>
            <person name="Pohl T."/>
            <person name="Merkel B.J."/>
            <person name="Hornburger P."/>
            <person name="Mueller R.-W."/>
            <person name="Bruemmer F."/>
            <person name="Labrenz M."/>
            <person name="Spormann A.M."/>
            <person name="Op den Camp H."/>
            <person name="Overmann J."/>
            <person name="Amann R."/>
            <person name="Jetten M.S.M."/>
            <person name="Mascher T."/>
            <person name="Medema M.H."/>
            <person name="Devos D.P."/>
            <person name="Kaster A.-K."/>
            <person name="Ovreas L."/>
            <person name="Rohde M."/>
            <person name="Galperin M.Y."/>
            <person name="Jogler C."/>
        </authorList>
    </citation>
    <scope>NUCLEOTIDE SEQUENCE [LARGE SCALE GENOMIC DNA]</scope>
    <source>
        <strain evidence="2 3">OJF2</strain>
    </source>
</reference>
<dbReference type="InterPro" id="IPR013783">
    <property type="entry name" value="Ig-like_fold"/>
</dbReference>
<name>A0A5B9VYW7_9BACT</name>
<organism evidence="2 3">
    <name type="scientific">Aquisphaera giovannonii</name>
    <dbReference type="NCBI Taxonomy" id="406548"/>
    <lineage>
        <taxon>Bacteria</taxon>
        <taxon>Pseudomonadati</taxon>
        <taxon>Planctomycetota</taxon>
        <taxon>Planctomycetia</taxon>
        <taxon>Isosphaerales</taxon>
        <taxon>Isosphaeraceae</taxon>
        <taxon>Aquisphaera</taxon>
    </lineage>
</organism>
<evidence type="ECO:0000313" key="3">
    <source>
        <dbReference type="Proteomes" id="UP000324233"/>
    </source>
</evidence>
<dbReference type="Gene3D" id="2.60.40.10">
    <property type="entry name" value="Immunoglobulins"/>
    <property type="match status" value="2"/>
</dbReference>
<sequence>MSSRDRRSAGRRRAWGRGLIILKFDALERREVMSAAAAGLPDLVTSSLVTDATADWGDPITATGQVTNQGRAAVTSSFNVGVYASSKDAVGKYSVLLGEVAIPAGLQPGQTVPFSTTVKLPTSQVPGASSNGVVYIDSKVDPEGKVKESNERNNTGVGLGFDSASVQISAGQQAALSVGGIGVYPTTLNWGGTLQVTAQVRNESYGAAPASRAILVLTPSGQNFGGLSDLTIGSISVPPIPAWSTVNVQTTVALPTTVPRIVEGSSAYTLSIIPDADYLTNATYPHGPAGGSGVDQTAVTINTTDSTPTTTAQSALPNLTPGDVQVSSGTLSWGNTFQVSTVLQNLGNADQGPFRVRFVLVNGSGSTNSGLFLGDAMVDGLAAGGLTTLTQSLTLPNRLPSGMSLSSQEVGRIAVIVDPEHVVNESFSNNDTAMSGPITLKLLGADGNSYVPTYPAPKQLLATNTAKYVAKAEAHAAAVAAKAANTAQHRKLYRKPKKDNSVLHNLSVFPKSFNNFLKKYV</sequence>
<dbReference type="KEGG" id="agv:OJF2_19940"/>
<feature type="domain" description="CARDB" evidence="1">
    <location>
        <begin position="41"/>
        <end position="155"/>
    </location>
</feature>
<feature type="domain" description="CARDB" evidence="1">
    <location>
        <begin position="317"/>
        <end position="432"/>
    </location>
</feature>
<evidence type="ECO:0000313" key="2">
    <source>
        <dbReference type="EMBL" id="QEH33492.1"/>
    </source>
</evidence>
<dbReference type="EMBL" id="CP042997">
    <property type="protein sequence ID" value="QEH33492.1"/>
    <property type="molecule type" value="Genomic_DNA"/>
</dbReference>
<proteinExistence type="predicted"/>
<dbReference type="Proteomes" id="UP000324233">
    <property type="component" value="Chromosome"/>
</dbReference>
<protein>
    <recommendedName>
        <fullName evidence="1">CARDB domain-containing protein</fullName>
    </recommendedName>
</protein>
<keyword evidence="3" id="KW-1185">Reference proteome</keyword>
<accession>A0A5B9VYW7</accession>
<dbReference type="Pfam" id="PF07705">
    <property type="entry name" value="CARDB"/>
    <property type="match status" value="2"/>
</dbReference>
<gene>
    <name evidence="2" type="ORF">OJF2_19940</name>
</gene>
<dbReference type="RefSeq" id="WP_168221702.1">
    <property type="nucleotide sequence ID" value="NZ_CP042997.1"/>
</dbReference>
<dbReference type="InterPro" id="IPR011635">
    <property type="entry name" value="CARDB"/>
</dbReference>
<dbReference type="AlphaFoldDB" id="A0A5B9VYW7"/>